<evidence type="ECO:0000259" key="2">
    <source>
        <dbReference type="Pfam" id="PF18862"/>
    </source>
</evidence>
<dbReference type="Proteomes" id="UP000220669">
    <property type="component" value="Unassembled WGS sequence"/>
</dbReference>
<sequence>MKLDKYNLHEDFDVLAIWFREDQEMKDGIRGILHYKSQSIILELFDSFSESFDDTFQHLNRIYGFSQDGKLLALEGCYRVKGTDSIPGFSIDSYSVNEFYILDVNFNKIEGNDVIRTALNKVFGDFKKDPMVEIIRFSVNHLHTWIDKTSISTLVFPQENKGAVQFDLDKYGERTFNIHSENLSILEAITLNRNKSNSTYSLEEKSYLKVFENSGEMRNFRSFFQNALYIKKLLEFLNGIPLHFDYLEFLCEKETIPEHAGKFYPLIRGRYFFRQIGERITTAPKSALTFHAIEGEFESILNSWYLKKEKLSFILDSYLNDLYLPYYVETQLLNSIRNLEIYYRNFINDSIEQKKEELREDQQLLTDYVNENVSQQNKEHFNANINFIGEDSLQKKLSHLFRQLPDKIFESCIKKEGKSPSKSSSSLARSLTQTRNFHTHGYKPELYPDRIQGAQNLFTTNEKLKLFQRYFIYANCKIKLEK</sequence>
<accession>A0AB36S656</accession>
<dbReference type="RefSeq" id="WP_016176800.1">
    <property type="nucleotide sequence ID" value="NZ_CABGUA010000077.1"/>
</dbReference>
<dbReference type="Pfam" id="PF18739">
    <property type="entry name" value="HEPN_Apea"/>
    <property type="match status" value="1"/>
</dbReference>
<evidence type="ECO:0000259" key="1">
    <source>
        <dbReference type="Pfam" id="PF18739"/>
    </source>
</evidence>
<proteinExistence type="predicted"/>
<protein>
    <recommendedName>
        <fullName evidence="5">ApeA N-terminal domain-containing protein</fullName>
    </recommendedName>
</protein>
<evidence type="ECO:0008006" key="5">
    <source>
        <dbReference type="Google" id="ProtNLM"/>
    </source>
</evidence>
<evidence type="ECO:0000313" key="3">
    <source>
        <dbReference type="EMBL" id="PEH44449.1"/>
    </source>
</evidence>
<reference evidence="3 4" key="1">
    <citation type="submission" date="2017-09" db="EMBL/GenBank/DDBJ databases">
        <title>FDA dAtabase for Regulatory Grade micrObial Sequences (FDA-ARGOS): Supporting development and validation of Infectious Disease Dx tests.</title>
        <authorList>
            <person name="Minogue T."/>
            <person name="Wolcott M."/>
            <person name="Wasieloski L."/>
            <person name="Aguilar W."/>
            <person name="Moore D."/>
            <person name="Tallon L.J."/>
            <person name="Sadzewicz L."/>
            <person name="Ott S."/>
            <person name="Zhao X."/>
            <person name="Nagaraj S."/>
            <person name="Vavikolanu K."/>
            <person name="Aluvathingal J."/>
            <person name="Nadendla S."/>
            <person name="Sichtig H."/>
        </authorList>
    </citation>
    <scope>NUCLEOTIDE SEQUENCE [LARGE SCALE GENOMIC DNA]</scope>
    <source>
        <strain evidence="3 4">FDAARGOS_396</strain>
    </source>
</reference>
<comment type="caution">
    <text evidence="3">The sequence shown here is derived from an EMBL/GenBank/DDBJ whole genome shotgun (WGS) entry which is preliminary data.</text>
</comment>
<dbReference type="InterPro" id="IPR041223">
    <property type="entry name" value="ApeA_NTD"/>
</dbReference>
<evidence type="ECO:0000313" key="4">
    <source>
        <dbReference type="Proteomes" id="UP000220669"/>
    </source>
</evidence>
<name>A0AB36S656_9ENTE</name>
<gene>
    <name evidence="3" type="ORF">CRM96_05270</name>
</gene>
<dbReference type="InterPro" id="IPR041229">
    <property type="entry name" value="HEPN_Apea"/>
</dbReference>
<feature type="domain" description="Apea-like HEPN" evidence="1">
    <location>
        <begin position="333"/>
        <end position="477"/>
    </location>
</feature>
<dbReference type="Pfam" id="PF18862">
    <property type="entry name" value="ApeA_NTD1"/>
    <property type="match status" value="1"/>
</dbReference>
<feature type="domain" description="ApeA N-terminal" evidence="2">
    <location>
        <begin position="18"/>
        <end position="304"/>
    </location>
</feature>
<dbReference type="AlphaFoldDB" id="A0AB36S656"/>
<dbReference type="EMBL" id="PDEB01000004">
    <property type="protein sequence ID" value="PEH44449.1"/>
    <property type="molecule type" value="Genomic_DNA"/>
</dbReference>
<organism evidence="3 4">
    <name type="scientific">Enterococcus durans</name>
    <dbReference type="NCBI Taxonomy" id="53345"/>
    <lineage>
        <taxon>Bacteria</taxon>
        <taxon>Bacillati</taxon>
        <taxon>Bacillota</taxon>
        <taxon>Bacilli</taxon>
        <taxon>Lactobacillales</taxon>
        <taxon>Enterococcaceae</taxon>
        <taxon>Enterococcus</taxon>
    </lineage>
</organism>